<name>A0A4S2K3B6_9HYME</name>
<organism evidence="3 4">
    <name type="scientific">Temnothorax longispinosus</name>
    <dbReference type="NCBI Taxonomy" id="300112"/>
    <lineage>
        <taxon>Eukaryota</taxon>
        <taxon>Metazoa</taxon>
        <taxon>Ecdysozoa</taxon>
        <taxon>Arthropoda</taxon>
        <taxon>Hexapoda</taxon>
        <taxon>Insecta</taxon>
        <taxon>Pterygota</taxon>
        <taxon>Neoptera</taxon>
        <taxon>Endopterygota</taxon>
        <taxon>Hymenoptera</taxon>
        <taxon>Apocrita</taxon>
        <taxon>Aculeata</taxon>
        <taxon>Formicoidea</taxon>
        <taxon>Formicidae</taxon>
        <taxon>Myrmicinae</taxon>
        <taxon>Temnothorax</taxon>
    </lineage>
</organism>
<sequence length="217" mass="24104">MIRSPYTTRSQTSRTPSETDDKMTTGDPDTVQRALEKEKILSEQADALRRRQQEIEAREEKWKLLKTKPDVQELASILAGIRQELGKLNSVPEEVQNLKAHMNELQSQIVSQSIASPTRDNLPRSNETFFSTHNDFPGPNAPTAQYENNPSQQLSSNISGPKQNQNFQNLPTKSPGNADSVPAISGARPNATVTGHMNQNKKSVQFQSIAETPLLRG</sequence>
<dbReference type="Proteomes" id="UP000310200">
    <property type="component" value="Unassembled WGS sequence"/>
</dbReference>
<evidence type="ECO:0000313" key="3">
    <source>
        <dbReference type="EMBL" id="TGZ43762.1"/>
    </source>
</evidence>
<dbReference type="AlphaFoldDB" id="A0A4S2K3B6"/>
<protein>
    <submittedName>
        <fullName evidence="3">Uncharacterized protein</fullName>
    </submittedName>
</protein>
<comment type="caution">
    <text evidence="3">The sequence shown here is derived from an EMBL/GenBank/DDBJ whole genome shotgun (WGS) entry which is preliminary data.</text>
</comment>
<keyword evidence="4" id="KW-1185">Reference proteome</keyword>
<accession>A0A4S2K3B6</accession>
<evidence type="ECO:0000313" key="4">
    <source>
        <dbReference type="Proteomes" id="UP000310200"/>
    </source>
</evidence>
<gene>
    <name evidence="3" type="ORF">DBV15_12768</name>
</gene>
<keyword evidence="1" id="KW-0175">Coiled coil</keyword>
<reference evidence="3 4" key="1">
    <citation type="journal article" date="2019" name="Philos. Trans. R. Soc. Lond., B, Biol. Sci.">
        <title>Ant behaviour and brain gene expression of defending hosts depend on the ecological success of the intruding social parasite.</title>
        <authorList>
            <person name="Kaur R."/>
            <person name="Stoldt M."/>
            <person name="Jongepier E."/>
            <person name="Feldmeyer B."/>
            <person name="Menzel F."/>
            <person name="Bornberg-Bauer E."/>
            <person name="Foitzik S."/>
        </authorList>
    </citation>
    <scope>NUCLEOTIDE SEQUENCE [LARGE SCALE GENOMIC DNA]</scope>
    <source>
        <tissue evidence="3">Whole body</tissue>
    </source>
</reference>
<evidence type="ECO:0000256" key="1">
    <source>
        <dbReference type="SAM" id="Coils"/>
    </source>
</evidence>
<feature type="coiled-coil region" evidence="1">
    <location>
        <begin position="31"/>
        <end position="58"/>
    </location>
</feature>
<feature type="compositionally biased region" description="Polar residues" evidence="2">
    <location>
        <begin position="142"/>
        <end position="177"/>
    </location>
</feature>
<feature type="compositionally biased region" description="Polar residues" evidence="2">
    <location>
        <begin position="1"/>
        <end position="16"/>
    </location>
</feature>
<feature type="region of interest" description="Disordered" evidence="2">
    <location>
        <begin position="139"/>
        <end position="190"/>
    </location>
</feature>
<dbReference type="EMBL" id="QBLH01003186">
    <property type="protein sequence ID" value="TGZ43762.1"/>
    <property type="molecule type" value="Genomic_DNA"/>
</dbReference>
<evidence type="ECO:0000256" key="2">
    <source>
        <dbReference type="SAM" id="MobiDB-lite"/>
    </source>
</evidence>
<feature type="region of interest" description="Disordered" evidence="2">
    <location>
        <begin position="1"/>
        <end position="28"/>
    </location>
</feature>
<proteinExistence type="predicted"/>